<dbReference type="PROSITE" id="PS50106">
    <property type="entry name" value="PDZ"/>
    <property type="match status" value="1"/>
</dbReference>
<organism evidence="5 6">
    <name type="scientific">Micromonospora chokoriensis</name>
    <dbReference type="NCBI Taxonomy" id="356851"/>
    <lineage>
        <taxon>Bacteria</taxon>
        <taxon>Bacillati</taxon>
        <taxon>Actinomycetota</taxon>
        <taxon>Actinomycetes</taxon>
        <taxon>Micromonosporales</taxon>
        <taxon>Micromonosporaceae</taxon>
        <taxon>Micromonospora</taxon>
    </lineage>
</organism>
<comment type="catalytic activity">
    <reaction evidence="1">
        <text>Hydrolysis of proteins in presence of ATP.</text>
        <dbReference type="EC" id="3.4.21.53"/>
    </reaction>
</comment>
<dbReference type="SUPFAM" id="SSF50156">
    <property type="entry name" value="PDZ domain-like"/>
    <property type="match status" value="1"/>
</dbReference>
<dbReference type="Proteomes" id="UP000198224">
    <property type="component" value="Chromosome I"/>
</dbReference>
<dbReference type="Gene3D" id="3.30.230.10">
    <property type="match status" value="1"/>
</dbReference>
<feature type="domain" description="Lon proteolytic" evidence="4">
    <location>
        <begin position="245"/>
        <end position="344"/>
    </location>
</feature>
<keyword evidence="2" id="KW-0812">Transmembrane</keyword>
<dbReference type="PROSITE" id="PS51786">
    <property type="entry name" value="LON_PROTEOLYTIC"/>
    <property type="match status" value="1"/>
</dbReference>
<dbReference type="Gene3D" id="2.30.42.10">
    <property type="match status" value="1"/>
</dbReference>
<dbReference type="GO" id="GO:0006508">
    <property type="term" value="P:proteolysis"/>
    <property type="evidence" value="ECO:0007669"/>
    <property type="project" value="UniProtKB-KW"/>
</dbReference>
<proteinExistence type="inferred from homology"/>
<feature type="active site" evidence="1">
    <location>
        <position position="296"/>
    </location>
</feature>
<feature type="transmembrane region" description="Helical" evidence="2">
    <location>
        <begin position="21"/>
        <end position="43"/>
    </location>
</feature>
<dbReference type="PANTHER" id="PTHR10046">
    <property type="entry name" value="ATP DEPENDENT LON PROTEASE FAMILY MEMBER"/>
    <property type="match status" value="1"/>
</dbReference>
<accession>A0A1C4W5S4</accession>
<dbReference type="SUPFAM" id="SSF54211">
    <property type="entry name" value="Ribosomal protein S5 domain 2-like"/>
    <property type="match status" value="1"/>
</dbReference>
<dbReference type="InterPro" id="IPR014721">
    <property type="entry name" value="Ribsml_uS5_D2-typ_fold_subgr"/>
</dbReference>
<keyword evidence="1" id="KW-0720">Serine protease</keyword>
<evidence type="ECO:0000313" key="5">
    <source>
        <dbReference type="EMBL" id="SCE91534.1"/>
    </source>
</evidence>
<keyword evidence="1" id="KW-0378">Hydrolase</keyword>
<evidence type="ECO:0000256" key="1">
    <source>
        <dbReference type="PROSITE-ProRule" id="PRU01122"/>
    </source>
</evidence>
<dbReference type="InterPro" id="IPR008269">
    <property type="entry name" value="Lon_proteolytic"/>
</dbReference>
<evidence type="ECO:0000259" key="4">
    <source>
        <dbReference type="PROSITE" id="PS51786"/>
    </source>
</evidence>
<gene>
    <name evidence="5" type="ORF">GA0070612_2148</name>
</gene>
<comment type="similarity">
    <text evidence="1">Belongs to the peptidase S16 family.</text>
</comment>
<dbReference type="GO" id="GO:0005524">
    <property type="term" value="F:ATP binding"/>
    <property type="evidence" value="ECO:0007669"/>
    <property type="project" value="InterPro"/>
</dbReference>
<evidence type="ECO:0000313" key="6">
    <source>
        <dbReference type="Proteomes" id="UP000198224"/>
    </source>
</evidence>
<keyword evidence="1" id="KW-0645">Protease</keyword>
<sequence length="353" mass="36273">MAHPAGGVRPVGTLCGMRRRGLTVLLGALFTALLSIGVLRVPIPYVVLGPGPTVNTLGTADGKEVIQISGRETSTSAGQLRLTTVGVQPTVRLRGAIAGWFSDDEAVVPRELVYPPGESTEQVEQRNAEDFKASQTSAETAALRELGFPVQVVIKTVSGDGPAAGALKAGDVITSVDGQPVPVAAKVTELVRAKPVGTALTIGYTRDGVPATVSVTSREQDGRPRIGVEIDQQQPHPFTLGIDLEDIGGPSAGLMFALGIVDKLTPADLTGGQIIAGTGTIDDEGAVGPIGGIAQKLVGAKRAGAKVFLVPADNCAEAVRNPQPDLPLLRVGSLDEALTALETLRGGGQPTRC</sequence>
<protein>
    <recommendedName>
        <fullName evidence="1">endopeptidase La</fullName>
        <ecNumber evidence="1">3.4.21.53</ecNumber>
    </recommendedName>
</protein>
<dbReference type="InterPro" id="IPR027065">
    <property type="entry name" value="Lon_Prtase"/>
</dbReference>
<dbReference type="InterPro" id="IPR001478">
    <property type="entry name" value="PDZ"/>
</dbReference>
<keyword evidence="6" id="KW-1185">Reference proteome</keyword>
<reference evidence="6" key="1">
    <citation type="submission" date="2016-06" db="EMBL/GenBank/DDBJ databases">
        <authorList>
            <person name="Varghese N."/>
            <person name="Submissions Spin"/>
        </authorList>
    </citation>
    <scope>NUCLEOTIDE SEQUENCE [LARGE SCALE GENOMIC DNA]</scope>
    <source>
        <strain evidence="6">DSM 45160</strain>
    </source>
</reference>
<evidence type="ECO:0000256" key="2">
    <source>
        <dbReference type="SAM" id="Phobius"/>
    </source>
</evidence>
<feature type="active site" evidence="1">
    <location>
        <position position="251"/>
    </location>
</feature>
<dbReference type="EMBL" id="LT607409">
    <property type="protein sequence ID" value="SCE91534.1"/>
    <property type="molecule type" value="Genomic_DNA"/>
</dbReference>
<name>A0A1C4W5S4_9ACTN</name>
<dbReference type="eggNOG" id="COG3480">
    <property type="taxonomic scope" value="Bacteria"/>
</dbReference>
<dbReference type="InterPro" id="IPR036034">
    <property type="entry name" value="PDZ_sf"/>
</dbReference>
<keyword evidence="2" id="KW-0472">Membrane</keyword>
<feature type="domain" description="PDZ" evidence="3">
    <location>
        <begin position="145"/>
        <end position="181"/>
    </location>
</feature>
<evidence type="ECO:0000259" key="3">
    <source>
        <dbReference type="PROSITE" id="PS50106"/>
    </source>
</evidence>
<dbReference type="InterPro" id="IPR020568">
    <property type="entry name" value="Ribosomal_Su5_D2-typ_SF"/>
</dbReference>
<dbReference type="GO" id="GO:0004176">
    <property type="term" value="F:ATP-dependent peptidase activity"/>
    <property type="evidence" value="ECO:0007669"/>
    <property type="project" value="UniProtKB-UniRule"/>
</dbReference>
<dbReference type="AlphaFoldDB" id="A0A1C4W5S4"/>
<dbReference type="GO" id="GO:0030163">
    <property type="term" value="P:protein catabolic process"/>
    <property type="evidence" value="ECO:0007669"/>
    <property type="project" value="InterPro"/>
</dbReference>
<dbReference type="Pfam" id="PF05362">
    <property type="entry name" value="Lon_C"/>
    <property type="match status" value="1"/>
</dbReference>
<dbReference type="SMART" id="SM00228">
    <property type="entry name" value="PDZ"/>
    <property type="match status" value="1"/>
</dbReference>
<dbReference type="GO" id="GO:0004252">
    <property type="term" value="F:serine-type endopeptidase activity"/>
    <property type="evidence" value="ECO:0007669"/>
    <property type="project" value="UniProtKB-UniRule"/>
</dbReference>
<dbReference type="Pfam" id="PF13180">
    <property type="entry name" value="PDZ_2"/>
    <property type="match status" value="1"/>
</dbReference>
<dbReference type="EC" id="3.4.21.53" evidence="1"/>
<keyword evidence="2" id="KW-1133">Transmembrane helix</keyword>